<dbReference type="Proteomes" id="UP000184604">
    <property type="component" value="Chromosome"/>
</dbReference>
<accession>A0A1L5F516</accession>
<protein>
    <submittedName>
        <fullName evidence="10">Methionine ABC transporter ATP-binding protein</fullName>
    </submittedName>
</protein>
<evidence type="ECO:0000313" key="10">
    <source>
        <dbReference type="EMBL" id="APM38042.1"/>
    </source>
</evidence>
<keyword evidence="8" id="KW-0472">Membrane</keyword>
<dbReference type="PANTHER" id="PTHR43166:SF30">
    <property type="entry name" value="METHIONINE IMPORT ATP-BINDING PROTEIN METN"/>
    <property type="match status" value="1"/>
</dbReference>
<dbReference type="PANTHER" id="PTHR43166">
    <property type="entry name" value="AMINO ACID IMPORT ATP-BINDING PROTEIN"/>
    <property type="match status" value="1"/>
</dbReference>
<dbReference type="Pfam" id="PF00005">
    <property type="entry name" value="ABC_tran"/>
    <property type="match status" value="1"/>
</dbReference>
<dbReference type="AlphaFoldDB" id="A0A1L5F516"/>
<dbReference type="SUPFAM" id="SSF52540">
    <property type="entry name" value="P-loop containing nucleoside triphosphate hydrolases"/>
    <property type="match status" value="1"/>
</dbReference>
<dbReference type="Gene3D" id="3.30.70.260">
    <property type="match status" value="1"/>
</dbReference>
<dbReference type="SUPFAM" id="SSF55021">
    <property type="entry name" value="ACT-like"/>
    <property type="match status" value="1"/>
</dbReference>
<dbReference type="InterPro" id="IPR017871">
    <property type="entry name" value="ABC_transporter-like_CS"/>
</dbReference>
<dbReference type="InterPro" id="IPR003593">
    <property type="entry name" value="AAA+_ATPase"/>
</dbReference>
<keyword evidence="3" id="KW-1003">Cell membrane</keyword>
<keyword evidence="4" id="KW-0547">Nucleotide-binding</keyword>
<dbReference type="OrthoDB" id="9804199at2"/>
<dbReference type="Gene3D" id="3.40.50.300">
    <property type="entry name" value="P-loop containing nucleotide triphosphate hydrolases"/>
    <property type="match status" value="1"/>
</dbReference>
<dbReference type="CDD" id="cd03258">
    <property type="entry name" value="ABC_MetN_methionine_transporter"/>
    <property type="match status" value="1"/>
</dbReference>
<evidence type="ECO:0000259" key="9">
    <source>
        <dbReference type="PROSITE" id="PS50893"/>
    </source>
</evidence>
<dbReference type="GO" id="GO:0016887">
    <property type="term" value="F:ATP hydrolysis activity"/>
    <property type="evidence" value="ECO:0007669"/>
    <property type="project" value="InterPro"/>
</dbReference>
<dbReference type="GO" id="GO:0005524">
    <property type="term" value="F:ATP binding"/>
    <property type="evidence" value="ECO:0007669"/>
    <property type="project" value="UniProtKB-KW"/>
</dbReference>
<evidence type="ECO:0000256" key="8">
    <source>
        <dbReference type="ARBA" id="ARBA00023136"/>
    </source>
</evidence>
<keyword evidence="6" id="KW-1278">Translocase</keyword>
<evidence type="ECO:0000256" key="7">
    <source>
        <dbReference type="ARBA" id="ARBA00022970"/>
    </source>
</evidence>
<dbReference type="InterPro" id="IPR003439">
    <property type="entry name" value="ABC_transporter-like_ATP-bd"/>
</dbReference>
<evidence type="ECO:0000256" key="2">
    <source>
        <dbReference type="ARBA" id="ARBA00022448"/>
    </source>
</evidence>
<evidence type="ECO:0000313" key="11">
    <source>
        <dbReference type="Proteomes" id="UP000184604"/>
    </source>
</evidence>
<dbReference type="InterPro" id="IPR018449">
    <property type="entry name" value="NIL_domain"/>
</dbReference>
<sequence length="318" mass="36078">MININNVGKSFDNKVVIKNINLNIKKGEIFGIVGQSGAGKSTLLRCLNGLETYDTGSIKIMDKEVKDLKGKEIRVFRKNLGMIFQNFNLLNRKNVYDNISLPLEVWGYDKKKIKTRVEELLKLVALRDKAKSMPRQLSGGQKQRVAIARALALNPSILLCDEATSALDPNTTQSILELLKKINKEFELTIVVVTHQMEVIKEICNKVAIIDSGEIKVEGDVEEVFLRPGEYLKKLLGNENLLPERGMNIRIFFPKEISQDNLITSMAIDLNIKFSIVWGKLERFRDNVLGSLVININQKDKEKICNYLSSKNVTWEVE</sequence>
<dbReference type="Pfam" id="PF09383">
    <property type="entry name" value="NIL"/>
    <property type="match status" value="1"/>
</dbReference>
<reference evidence="10 11" key="1">
    <citation type="submission" date="2016-12" db="EMBL/GenBank/DDBJ databases">
        <title>Complete genome sequence of Clostridium kluyveri JZZ isolated from the pit mud of a Chinese flavor liquor-making factory.</title>
        <authorList>
            <person name="Wang Y."/>
        </authorList>
    </citation>
    <scope>NUCLEOTIDE SEQUENCE [LARGE SCALE GENOMIC DNA]</scope>
    <source>
        <strain evidence="10 11">JZZ</strain>
    </source>
</reference>
<dbReference type="EMBL" id="CP018335">
    <property type="protein sequence ID" value="APM38042.1"/>
    <property type="molecule type" value="Genomic_DNA"/>
</dbReference>
<dbReference type="SMART" id="SM00382">
    <property type="entry name" value="AAA"/>
    <property type="match status" value="1"/>
</dbReference>
<dbReference type="SMART" id="SM00930">
    <property type="entry name" value="NIL"/>
    <property type="match status" value="1"/>
</dbReference>
<evidence type="ECO:0000256" key="3">
    <source>
        <dbReference type="ARBA" id="ARBA00022475"/>
    </source>
</evidence>
<name>A0A1L5F516_CLOKL</name>
<dbReference type="RefSeq" id="WP_073537737.1">
    <property type="nucleotide sequence ID" value="NZ_CP018335.1"/>
</dbReference>
<dbReference type="PROSITE" id="PS50893">
    <property type="entry name" value="ABC_TRANSPORTER_2"/>
    <property type="match status" value="1"/>
</dbReference>
<feature type="domain" description="ABC transporter" evidence="9">
    <location>
        <begin position="2"/>
        <end position="237"/>
    </location>
</feature>
<keyword evidence="5 10" id="KW-0067">ATP-binding</keyword>
<gene>
    <name evidence="10" type="ORF">BS101_04485</name>
</gene>
<dbReference type="InterPro" id="IPR027417">
    <property type="entry name" value="P-loop_NTPase"/>
</dbReference>
<evidence type="ECO:0000256" key="1">
    <source>
        <dbReference type="ARBA" id="ARBA00005417"/>
    </source>
</evidence>
<comment type="similarity">
    <text evidence="1">Belongs to the ABC transporter superfamily.</text>
</comment>
<organism evidence="10 11">
    <name type="scientific">Clostridium kluyveri</name>
    <dbReference type="NCBI Taxonomy" id="1534"/>
    <lineage>
        <taxon>Bacteria</taxon>
        <taxon>Bacillati</taxon>
        <taxon>Bacillota</taxon>
        <taxon>Clostridia</taxon>
        <taxon>Eubacteriales</taxon>
        <taxon>Clostridiaceae</taxon>
        <taxon>Clostridium</taxon>
    </lineage>
</organism>
<dbReference type="GO" id="GO:0005886">
    <property type="term" value="C:plasma membrane"/>
    <property type="evidence" value="ECO:0007669"/>
    <property type="project" value="UniProtKB-ARBA"/>
</dbReference>
<evidence type="ECO:0000256" key="4">
    <source>
        <dbReference type="ARBA" id="ARBA00022741"/>
    </source>
</evidence>
<dbReference type="PROSITE" id="PS00211">
    <property type="entry name" value="ABC_TRANSPORTER_1"/>
    <property type="match status" value="1"/>
</dbReference>
<keyword evidence="7" id="KW-0029">Amino-acid transport</keyword>
<proteinExistence type="inferred from homology"/>
<dbReference type="InterPro" id="IPR041701">
    <property type="entry name" value="MetN_ABC"/>
</dbReference>
<dbReference type="InterPro" id="IPR045865">
    <property type="entry name" value="ACT-like_dom_sf"/>
</dbReference>
<dbReference type="FunFam" id="3.40.50.300:FF:000056">
    <property type="entry name" value="Cell division ATP-binding protein FtsE"/>
    <property type="match status" value="1"/>
</dbReference>
<dbReference type="GO" id="GO:0006865">
    <property type="term" value="P:amino acid transport"/>
    <property type="evidence" value="ECO:0007669"/>
    <property type="project" value="UniProtKB-KW"/>
</dbReference>
<keyword evidence="2" id="KW-0813">Transport</keyword>
<evidence type="ECO:0000256" key="6">
    <source>
        <dbReference type="ARBA" id="ARBA00022967"/>
    </source>
</evidence>
<dbReference type="InterPro" id="IPR050086">
    <property type="entry name" value="MetN_ABC_transporter-like"/>
</dbReference>
<evidence type="ECO:0000256" key="5">
    <source>
        <dbReference type="ARBA" id="ARBA00022840"/>
    </source>
</evidence>